<dbReference type="RefSeq" id="WP_064876112.1">
    <property type="nucleotide sequence ID" value="NZ_AP022605.1"/>
</dbReference>
<dbReference type="EMBL" id="AP022605">
    <property type="protein sequence ID" value="BBZ07659.1"/>
    <property type="molecule type" value="Genomic_DNA"/>
</dbReference>
<organism evidence="2 3">
    <name type="scientific">Mycolicibacterium doricum</name>
    <dbReference type="NCBI Taxonomy" id="126673"/>
    <lineage>
        <taxon>Bacteria</taxon>
        <taxon>Bacillati</taxon>
        <taxon>Actinomycetota</taxon>
        <taxon>Actinomycetes</taxon>
        <taxon>Mycobacteriales</taxon>
        <taxon>Mycobacteriaceae</taxon>
        <taxon>Mycolicibacterium</taxon>
    </lineage>
</organism>
<name>A0A1X1T6K3_9MYCO</name>
<reference evidence="1 4" key="2">
    <citation type="journal article" date="2019" name="Emerg. Microbes Infect.">
        <title>Comprehensive subspecies identification of 175 nontuberculous mycobacteria species based on 7547 genomic profiles.</title>
        <authorList>
            <person name="Matsumoto Y."/>
            <person name="Kinjo T."/>
            <person name="Motooka D."/>
            <person name="Nabeya D."/>
            <person name="Jung N."/>
            <person name="Uechi K."/>
            <person name="Horii T."/>
            <person name="Iida T."/>
            <person name="Fujita J."/>
            <person name="Nakamura S."/>
        </authorList>
    </citation>
    <scope>NUCLEOTIDE SEQUENCE [LARGE SCALE GENOMIC DNA]</scope>
    <source>
        <strain evidence="1 4">JCM 12405</strain>
    </source>
</reference>
<dbReference type="Proteomes" id="UP000467201">
    <property type="component" value="Chromosome"/>
</dbReference>
<dbReference type="STRING" id="126673.AWC01_12520"/>
<evidence type="ECO:0000313" key="2">
    <source>
        <dbReference type="EMBL" id="ORV40157.1"/>
    </source>
</evidence>
<dbReference type="EMBL" id="LQOS01000031">
    <property type="protein sequence ID" value="ORV40157.1"/>
    <property type="molecule type" value="Genomic_DNA"/>
</dbReference>
<protein>
    <submittedName>
        <fullName evidence="2">Uncharacterized protein</fullName>
    </submittedName>
</protein>
<reference evidence="2 3" key="1">
    <citation type="submission" date="2016-01" db="EMBL/GenBank/DDBJ databases">
        <title>The new phylogeny of the genus Mycobacterium.</title>
        <authorList>
            <person name="Tarcisio F."/>
            <person name="Conor M."/>
            <person name="Antonella G."/>
            <person name="Elisabetta G."/>
            <person name="Giulia F.S."/>
            <person name="Sara T."/>
            <person name="Anna F."/>
            <person name="Clotilde B."/>
            <person name="Roberto B."/>
            <person name="Veronica D.S."/>
            <person name="Fabio R."/>
            <person name="Monica P."/>
            <person name="Olivier J."/>
            <person name="Enrico T."/>
            <person name="Nicola S."/>
        </authorList>
    </citation>
    <scope>NUCLEOTIDE SEQUENCE [LARGE SCALE GENOMIC DNA]</scope>
    <source>
        <strain evidence="2 3">DSM 44339</strain>
    </source>
</reference>
<gene>
    <name evidence="2" type="ORF">AWC01_12520</name>
    <name evidence="1" type="ORF">MDOR_18280</name>
</gene>
<keyword evidence="3" id="KW-1185">Reference proteome</keyword>
<sequence length="143" mass="15908">MSDLSPEDIALLEAQVPVGLLMSADETMRLVRVTRGVVEAHVGRAAESVTTADGLVFWFDTAADCLAVNRMATLNLLAVSEFSPRTVPLLRGQVLITGQLGGQPDGLTHPQMKALRREPGPVWWVNWVMHVRVERDEQRRRRV</sequence>
<dbReference type="OrthoDB" id="4727690at2"/>
<accession>A0A1X1T6K3</accession>
<evidence type="ECO:0000313" key="3">
    <source>
        <dbReference type="Proteomes" id="UP000193564"/>
    </source>
</evidence>
<evidence type="ECO:0000313" key="4">
    <source>
        <dbReference type="Proteomes" id="UP000467201"/>
    </source>
</evidence>
<dbReference type="KEGG" id="mdr:MDOR_18280"/>
<dbReference type="AlphaFoldDB" id="A0A1X1T6K3"/>
<dbReference type="Proteomes" id="UP000193564">
    <property type="component" value="Unassembled WGS sequence"/>
</dbReference>
<evidence type="ECO:0000313" key="1">
    <source>
        <dbReference type="EMBL" id="BBZ07659.1"/>
    </source>
</evidence>
<proteinExistence type="predicted"/>
<reference evidence="1" key="3">
    <citation type="submission" date="2020-02" db="EMBL/GenBank/DDBJ databases">
        <authorList>
            <person name="Matsumoto Y."/>
            <person name="Motooka D."/>
            <person name="Nakamura S."/>
        </authorList>
    </citation>
    <scope>NUCLEOTIDE SEQUENCE</scope>
    <source>
        <strain evidence="1">JCM 12405</strain>
    </source>
</reference>